<keyword evidence="5" id="KW-1185">Reference proteome</keyword>
<dbReference type="GO" id="GO:0005829">
    <property type="term" value="C:cytosol"/>
    <property type="evidence" value="ECO:0007669"/>
    <property type="project" value="TreeGrafter"/>
</dbReference>
<dbReference type="Gene3D" id="2.30.130.10">
    <property type="entry name" value="PUA domain"/>
    <property type="match status" value="1"/>
</dbReference>
<name>A0A8H3URF1_VENIN</name>
<feature type="compositionally biased region" description="Polar residues" evidence="3">
    <location>
        <begin position="133"/>
        <end position="144"/>
    </location>
</feature>
<dbReference type="EMBL" id="WNWR01000578">
    <property type="protein sequence ID" value="KAE9973878.1"/>
    <property type="molecule type" value="Genomic_DNA"/>
</dbReference>
<comment type="caution">
    <text evidence="4">The sequence shown here is derived from an EMBL/GenBank/DDBJ whole genome shotgun (WGS) entry which is preliminary data.</text>
</comment>
<feature type="region of interest" description="Disordered" evidence="3">
    <location>
        <begin position="1"/>
        <end position="61"/>
    </location>
</feature>
<evidence type="ECO:0000256" key="3">
    <source>
        <dbReference type="SAM" id="MobiDB-lite"/>
    </source>
</evidence>
<keyword evidence="1" id="KW-0677">Repeat</keyword>
<feature type="compositionally biased region" description="Low complexity" evidence="3">
    <location>
        <begin position="31"/>
        <end position="46"/>
    </location>
</feature>
<protein>
    <submittedName>
        <fullName evidence="4">Uncharacterized protein</fullName>
    </submittedName>
</protein>
<evidence type="ECO:0000313" key="5">
    <source>
        <dbReference type="Proteomes" id="UP000490939"/>
    </source>
</evidence>
<dbReference type="InterPro" id="IPR050825">
    <property type="entry name" value="RBM42_RBP45_47-like"/>
</dbReference>
<accession>A0A8H3URF1</accession>
<reference evidence="4 5" key="1">
    <citation type="submission" date="2019-07" db="EMBL/GenBank/DDBJ databases">
        <title>Venturia inaequalis Genome Resource.</title>
        <authorList>
            <person name="Lichtner F.J."/>
        </authorList>
    </citation>
    <scope>NUCLEOTIDE SEQUENCE [LARGE SCALE GENOMIC DNA]</scope>
    <source>
        <strain evidence="4 5">DMI_063113</strain>
    </source>
</reference>
<dbReference type="AlphaFoldDB" id="A0A8H3URF1"/>
<feature type="region of interest" description="Disordered" evidence="3">
    <location>
        <begin position="133"/>
        <end position="163"/>
    </location>
</feature>
<keyword evidence="2" id="KW-0694">RNA-binding</keyword>
<feature type="compositionally biased region" description="Polar residues" evidence="3">
    <location>
        <begin position="16"/>
        <end position="30"/>
    </location>
</feature>
<evidence type="ECO:0000256" key="1">
    <source>
        <dbReference type="ARBA" id="ARBA00022737"/>
    </source>
</evidence>
<organism evidence="4 5">
    <name type="scientific">Venturia inaequalis</name>
    <name type="common">Apple scab fungus</name>
    <dbReference type="NCBI Taxonomy" id="5025"/>
    <lineage>
        <taxon>Eukaryota</taxon>
        <taxon>Fungi</taxon>
        <taxon>Dikarya</taxon>
        <taxon>Ascomycota</taxon>
        <taxon>Pezizomycotina</taxon>
        <taxon>Dothideomycetes</taxon>
        <taxon>Pleosporomycetidae</taxon>
        <taxon>Venturiales</taxon>
        <taxon>Venturiaceae</taxon>
        <taxon>Venturia</taxon>
    </lineage>
</organism>
<evidence type="ECO:0000313" key="4">
    <source>
        <dbReference type="EMBL" id="KAE9973878.1"/>
    </source>
</evidence>
<dbReference type="GO" id="GO:0003729">
    <property type="term" value="F:mRNA binding"/>
    <property type="evidence" value="ECO:0007669"/>
    <property type="project" value="InterPro"/>
</dbReference>
<dbReference type="InterPro" id="IPR036974">
    <property type="entry name" value="PUA_sf"/>
</dbReference>
<gene>
    <name evidence="4" type="ORF">EG327_008941</name>
</gene>
<dbReference type="PANTHER" id="PTHR47640">
    <property type="entry name" value="TRNA SELENOCYSTEINE 1-ASSOCIATED PROTEIN 1-RELATED-RELATED"/>
    <property type="match status" value="1"/>
</dbReference>
<sequence length="371" mass="41544">MSFPQNGQMPQPYFGRQQSGEDGNAPSVSYQDGQQQMQQMDTQWTQNRPSQLSHRPSDLPSSFLKATDQVERPELLGWEKETDVNQDIRANTRVSSAVNFDVITGAKNMIPGLLRFETGDEIGQEVVIMTTKGQDAGKSSSTRQYLGRYPPSGLCADVDHGNREDQESTHRQAYAQMSTMEIAKIKRVIMEWNRRTLVTSTWAGTPRQTYAQMSTMEIAKIKRVIMERDHLGPRRLRAAQHQSHERGRTLASRVSRALWRDVRWPVLGRGGGLAERSRDERGPEFSIFVGDLGTEVNEYVLHSLFNGKFPSCKSAKISIFCASSTALAWSTSRQKMLIGDQYKSTCTDLRSASSGSRCSSPSLSMAGCGRY</sequence>
<proteinExistence type="predicted"/>
<evidence type="ECO:0000256" key="2">
    <source>
        <dbReference type="ARBA" id="ARBA00022884"/>
    </source>
</evidence>
<dbReference type="GO" id="GO:0006376">
    <property type="term" value="P:mRNA splice site recognition"/>
    <property type="evidence" value="ECO:0007669"/>
    <property type="project" value="TreeGrafter"/>
</dbReference>
<dbReference type="Proteomes" id="UP000490939">
    <property type="component" value="Unassembled WGS sequence"/>
</dbReference>
<dbReference type="PANTHER" id="PTHR47640:SF10">
    <property type="entry name" value="TRNA SELENOCYSTEINE 1-ASSOCIATED PROTEIN 1-RELATED"/>
    <property type="match status" value="1"/>
</dbReference>